<feature type="transmembrane region" description="Helical" evidence="6">
    <location>
        <begin position="59"/>
        <end position="86"/>
    </location>
</feature>
<evidence type="ECO:0000256" key="4">
    <source>
        <dbReference type="ARBA" id="ARBA00022989"/>
    </source>
</evidence>
<evidence type="ECO:0000313" key="7">
    <source>
        <dbReference type="EMBL" id="TCJ04004.1"/>
    </source>
</evidence>
<evidence type="ECO:0000256" key="2">
    <source>
        <dbReference type="ARBA" id="ARBA00022475"/>
    </source>
</evidence>
<proteinExistence type="predicted"/>
<dbReference type="Pfam" id="PF06081">
    <property type="entry name" value="ArAE_1"/>
    <property type="match status" value="1"/>
</dbReference>
<accession>A0A4R1B1P9</accession>
<dbReference type="EMBL" id="SJTH01000011">
    <property type="protein sequence ID" value="TCJ04004.1"/>
    <property type="molecule type" value="Genomic_DNA"/>
</dbReference>
<evidence type="ECO:0000256" key="6">
    <source>
        <dbReference type="SAM" id="Phobius"/>
    </source>
</evidence>
<comment type="subcellular location">
    <subcellularLocation>
        <location evidence="1">Cell membrane</location>
        <topology evidence="1">Multi-pass membrane protein</topology>
    </subcellularLocation>
</comment>
<keyword evidence="8" id="KW-1185">Reference proteome</keyword>
<dbReference type="GO" id="GO:0005886">
    <property type="term" value="C:plasma membrane"/>
    <property type="evidence" value="ECO:0007669"/>
    <property type="project" value="UniProtKB-SubCell"/>
</dbReference>
<dbReference type="AlphaFoldDB" id="A0A4R1B1P9"/>
<evidence type="ECO:0000256" key="3">
    <source>
        <dbReference type="ARBA" id="ARBA00022692"/>
    </source>
</evidence>
<dbReference type="OrthoDB" id="1653617at2"/>
<feature type="transmembrane region" description="Helical" evidence="6">
    <location>
        <begin position="122"/>
        <end position="143"/>
    </location>
</feature>
<comment type="caution">
    <text evidence="7">The sequence shown here is derived from an EMBL/GenBank/DDBJ whole genome shotgun (WGS) entry which is preliminary data.</text>
</comment>
<organism evidence="7 8">
    <name type="scientific">Cytobacillus praedii</name>
    <dbReference type="NCBI Taxonomy" id="1742358"/>
    <lineage>
        <taxon>Bacteria</taxon>
        <taxon>Bacillati</taxon>
        <taxon>Bacillota</taxon>
        <taxon>Bacilli</taxon>
        <taxon>Bacillales</taxon>
        <taxon>Bacillaceae</taxon>
        <taxon>Cytobacillus</taxon>
    </lineage>
</organism>
<dbReference type="Proteomes" id="UP000293846">
    <property type="component" value="Unassembled WGS sequence"/>
</dbReference>
<evidence type="ECO:0000256" key="1">
    <source>
        <dbReference type="ARBA" id="ARBA00004651"/>
    </source>
</evidence>
<sequence length="356" mass="41042">MKLGARILKTGIAIILSLLLSELFQLPSPVFAAIAAIFAVQPTIYRSFLSIIEQIQGNFIGAIIAVIFVLLLGNHIVIIGLAAIIVITINLKLKIENTISLSLVTMIVIMETPGDEFIQFALIRFSTIMLGVLSAFIVNLVFLPPKYEKKLYYKISDVTEETTKWIRLTIRHASEHRLLKNDIGKMKEAVRSLDHLYVMYKEERNYFKKNTLVKSRKLVIYRQMISTVKRSLEMLRRLHRFENDLQEMPAEFQHAVQQQLDCLIHYHEHVMLKFIGKVKPNVTFEEGDIILNSKELLNLFFANQKEAKIEEEATLSHTVQILSAIINYDEQVVHLDKLITSFQTYHKKTSEIMIEE</sequence>
<keyword evidence="3 6" id="KW-0812">Transmembrane</keyword>
<gene>
    <name evidence="7" type="ORF">E0Y62_11165</name>
</gene>
<evidence type="ECO:0000256" key="5">
    <source>
        <dbReference type="ARBA" id="ARBA00023136"/>
    </source>
</evidence>
<dbReference type="PANTHER" id="PTHR30509">
    <property type="entry name" value="P-HYDROXYBENZOIC ACID EFFLUX PUMP SUBUNIT-RELATED"/>
    <property type="match status" value="1"/>
</dbReference>
<dbReference type="RefSeq" id="WP_057760474.1">
    <property type="nucleotide sequence ID" value="NZ_CP183326.1"/>
</dbReference>
<reference evidence="7 8" key="1">
    <citation type="submission" date="2019-03" db="EMBL/GenBank/DDBJ databases">
        <authorList>
            <person name="Jensen L."/>
            <person name="Storgaard J."/>
            <person name="Sulaj E."/>
            <person name="Schramm A."/>
            <person name="Marshall I.P.G."/>
        </authorList>
    </citation>
    <scope>NUCLEOTIDE SEQUENCE [LARGE SCALE GENOMIC DNA]</scope>
    <source>
        <strain evidence="7 8">2017H2G3</strain>
    </source>
</reference>
<dbReference type="STRING" id="1742358.GCA_001439605_03125"/>
<name>A0A4R1B1P9_9BACI</name>
<evidence type="ECO:0000313" key="8">
    <source>
        <dbReference type="Proteomes" id="UP000293846"/>
    </source>
</evidence>
<protein>
    <submittedName>
        <fullName evidence="7">Aromatic acid exporter family protein</fullName>
    </submittedName>
</protein>
<keyword evidence="5 6" id="KW-0472">Membrane</keyword>
<keyword evidence="4 6" id="KW-1133">Transmembrane helix</keyword>
<dbReference type="InterPro" id="IPR010343">
    <property type="entry name" value="ArAE_1"/>
</dbReference>
<dbReference type="PANTHER" id="PTHR30509:SF27">
    <property type="entry name" value="UPF0421 PROTEIN YGAE"/>
    <property type="match status" value="1"/>
</dbReference>
<keyword evidence="2" id="KW-1003">Cell membrane</keyword>